<feature type="transmembrane region" description="Helical" evidence="12">
    <location>
        <begin position="174"/>
        <end position="197"/>
    </location>
</feature>
<keyword evidence="10" id="KW-0807">Transducer</keyword>
<dbReference type="GO" id="GO:0004930">
    <property type="term" value="F:G protein-coupled receptor activity"/>
    <property type="evidence" value="ECO:0007669"/>
    <property type="project" value="UniProtKB-KW"/>
</dbReference>
<feature type="transmembrane region" description="Helical" evidence="12">
    <location>
        <begin position="94"/>
        <end position="113"/>
    </location>
</feature>
<dbReference type="EMBL" id="SRMA01025237">
    <property type="protein sequence ID" value="TRY97202.1"/>
    <property type="molecule type" value="Genomic_DNA"/>
</dbReference>
<dbReference type="PRINTS" id="PR00529">
    <property type="entry name" value="GNADOTRPHINR"/>
</dbReference>
<evidence type="ECO:0000259" key="13">
    <source>
        <dbReference type="PROSITE" id="PS50262"/>
    </source>
</evidence>
<dbReference type="PROSITE" id="PS50262">
    <property type="entry name" value="G_PROTEIN_RECEP_F1_2"/>
    <property type="match status" value="1"/>
</dbReference>
<sequence length="425" mass="48305">MDLTNTQKQPRSNSTQYNETLFHNSTFNYAANNLSSSGPTALSPLPPFHLPRFSAAAQVRVTLTLALCALSACCNLAVLYSACRNPRKRSHVRLLVVHLAAADLLVTFFVMPMDAAWNVTLQWLAGDFACRTLMFLKLVAMYSGAFVTVVISLDRQAAILNPLSINEAMRRNKLLLGVAWTMSVLLSCPQVLVFHVVVIDNPERFAQCTTFGSFSSRWQETLYNMFTFTFLFLLPLFIIISCYTRILFEISRKMTEDKMLSNKVQLRRSKNNIPKARMRTLKMTVVIVLSFMVCWTPYYLLGLWYWFCPTGLEETVSQSLSHILFIFGLLNACLDPIIYGLFTVPLCRGMRHRQRLQNTVTIELETNNSVMTSIRTSTSSLTLKRMTIQQTSREMTEWDAELLHKTEDNGTKDEMVSASTSTRPN</sequence>
<accession>A0A553R4V7</accession>
<keyword evidence="4 12" id="KW-0812">Transmembrane</keyword>
<feature type="transmembrane region" description="Helical" evidence="12">
    <location>
        <begin position="133"/>
        <end position="153"/>
    </location>
</feature>
<evidence type="ECO:0000256" key="1">
    <source>
        <dbReference type="ARBA" id="ARBA00004651"/>
    </source>
</evidence>
<dbReference type="PANTHER" id="PTHR24241">
    <property type="entry name" value="NEUROPEPTIDE RECEPTOR-RELATED G-PROTEIN COUPLED RECEPTOR"/>
    <property type="match status" value="1"/>
</dbReference>
<evidence type="ECO:0000256" key="4">
    <source>
        <dbReference type="ARBA" id="ARBA00022692"/>
    </source>
</evidence>
<dbReference type="Pfam" id="PF00001">
    <property type="entry name" value="7tm_1"/>
    <property type="match status" value="1"/>
</dbReference>
<feature type="transmembrane region" description="Helical" evidence="12">
    <location>
        <begin position="285"/>
        <end position="307"/>
    </location>
</feature>
<keyword evidence="8" id="KW-1015">Disulfide bond</keyword>
<dbReference type="GO" id="GO:0005886">
    <property type="term" value="C:plasma membrane"/>
    <property type="evidence" value="ECO:0007669"/>
    <property type="project" value="UniProtKB-SubCell"/>
</dbReference>
<evidence type="ECO:0000256" key="2">
    <source>
        <dbReference type="ARBA" id="ARBA00022475"/>
    </source>
</evidence>
<dbReference type="InterPro" id="IPR017452">
    <property type="entry name" value="GPCR_Rhodpsn_7TM"/>
</dbReference>
<dbReference type="OrthoDB" id="6022667at2759"/>
<evidence type="ECO:0000256" key="3">
    <source>
        <dbReference type="ARBA" id="ARBA00022553"/>
    </source>
</evidence>
<reference evidence="14 15" key="1">
    <citation type="journal article" date="2019" name="Sci. Data">
        <title>Hybrid genome assembly and annotation of Danionella translucida.</title>
        <authorList>
            <person name="Kadobianskyi M."/>
            <person name="Schulze L."/>
            <person name="Schuelke M."/>
            <person name="Judkewitz B."/>
        </authorList>
    </citation>
    <scope>NUCLEOTIDE SEQUENCE [LARGE SCALE GENOMIC DNA]</scope>
    <source>
        <strain evidence="14 15">Bolton</strain>
    </source>
</reference>
<proteinExistence type="predicted"/>
<feature type="transmembrane region" description="Helical" evidence="12">
    <location>
        <begin position="61"/>
        <end position="82"/>
    </location>
</feature>
<comment type="subcellular location">
    <subcellularLocation>
        <location evidence="1">Cell membrane</location>
        <topology evidence="1">Multi-pass membrane protein</topology>
    </subcellularLocation>
</comment>
<keyword evidence="7 12" id="KW-0472">Membrane</keyword>
<keyword evidence="15" id="KW-1185">Reference proteome</keyword>
<evidence type="ECO:0000313" key="15">
    <source>
        <dbReference type="Proteomes" id="UP000316079"/>
    </source>
</evidence>
<keyword evidence="5 12" id="KW-1133">Transmembrane helix</keyword>
<dbReference type="Proteomes" id="UP000316079">
    <property type="component" value="Unassembled WGS sequence"/>
</dbReference>
<dbReference type="PRINTS" id="PR00237">
    <property type="entry name" value="GPCRRHODOPSN"/>
</dbReference>
<name>A0A553R4V7_9TELE</name>
<dbReference type="SUPFAM" id="SSF81321">
    <property type="entry name" value="Family A G protein-coupled receptor-like"/>
    <property type="match status" value="1"/>
</dbReference>
<evidence type="ECO:0000256" key="6">
    <source>
        <dbReference type="ARBA" id="ARBA00023040"/>
    </source>
</evidence>
<evidence type="ECO:0000256" key="5">
    <source>
        <dbReference type="ARBA" id="ARBA00022989"/>
    </source>
</evidence>
<keyword evidence="3" id="KW-0597">Phosphoprotein</keyword>
<dbReference type="STRING" id="623744.A0A553R4V7"/>
<evidence type="ECO:0000256" key="9">
    <source>
        <dbReference type="ARBA" id="ARBA00023170"/>
    </source>
</evidence>
<keyword evidence="6" id="KW-0297">G-protein coupled receptor</keyword>
<evidence type="ECO:0000256" key="11">
    <source>
        <dbReference type="ARBA" id="ARBA00082552"/>
    </source>
</evidence>
<dbReference type="InterPro" id="IPR001658">
    <property type="entry name" value="GphnRH_fam_rcpt"/>
</dbReference>
<protein>
    <recommendedName>
        <fullName evidence="11">Type II GnRH receptor</fullName>
    </recommendedName>
</protein>
<feature type="transmembrane region" description="Helical" evidence="12">
    <location>
        <begin position="225"/>
        <end position="248"/>
    </location>
</feature>
<dbReference type="Gene3D" id="1.20.1070.10">
    <property type="entry name" value="Rhodopsin 7-helix transmembrane proteins"/>
    <property type="match status" value="1"/>
</dbReference>
<dbReference type="PANTHER" id="PTHR24241:SF69">
    <property type="entry name" value="GONADOTROPIN-RELEASING HORMONE II RECEPTOR-RELATED"/>
    <property type="match status" value="1"/>
</dbReference>
<evidence type="ECO:0000313" key="14">
    <source>
        <dbReference type="EMBL" id="TRY97202.1"/>
    </source>
</evidence>
<dbReference type="InterPro" id="IPR000276">
    <property type="entry name" value="GPCR_Rhodpsn"/>
</dbReference>
<feature type="transmembrane region" description="Helical" evidence="12">
    <location>
        <begin position="319"/>
        <end position="347"/>
    </location>
</feature>
<gene>
    <name evidence="14" type="ORF">DNTS_000489</name>
</gene>
<feature type="domain" description="G-protein coupled receptors family 1 profile" evidence="13">
    <location>
        <begin position="74"/>
        <end position="339"/>
    </location>
</feature>
<keyword evidence="2" id="KW-1003">Cell membrane</keyword>
<dbReference type="GO" id="GO:0032870">
    <property type="term" value="P:cellular response to hormone stimulus"/>
    <property type="evidence" value="ECO:0007669"/>
    <property type="project" value="TreeGrafter"/>
</dbReference>
<keyword evidence="9" id="KW-0675">Receptor</keyword>
<dbReference type="AlphaFoldDB" id="A0A553R4V7"/>
<comment type="caution">
    <text evidence="14">The sequence shown here is derived from an EMBL/GenBank/DDBJ whole genome shotgun (WGS) entry which is preliminary data.</text>
</comment>
<dbReference type="GO" id="GO:0016500">
    <property type="term" value="F:protein-hormone receptor activity"/>
    <property type="evidence" value="ECO:0007669"/>
    <property type="project" value="InterPro"/>
</dbReference>
<dbReference type="GO" id="GO:0042277">
    <property type="term" value="F:peptide binding"/>
    <property type="evidence" value="ECO:0007669"/>
    <property type="project" value="TreeGrafter"/>
</dbReference>
<evidence type="ECO:0000256" key="10">
    <source>
        <dbReference type="ARBA" id="ARBA00023224"/>
    </source>
</evidence>
<evidence type="ECO:0000256" key="12">
    <source>
        <dbReference type="SAM" id="Phobius"/>
    </source>
</evidence>
<dbReference type="FunFam" id="1.20.1070.10:FF:000199">
    <property type="entry name" value="Gonadotropin-releasing hormone II receptor"/>
    <property type="match status" value="1"/>
</dbReference>
<evidence type="ECO:0000256" key="8">
    <source>
        <dbReference type="ARBA" id="ARBA00023157"/>
    </source>
</evidence>
<evidence type="ECO:0000256" key="7">
    <source>
        <dbReference type="ARBA" id="ARBA00023136"/>
    </source>
</evidence>
<organism evidence="14 15">
    <name type="scientific">Danionella cerebrum</name>
    <dbReference type="NCBI Taxonomy" id="2873325"/>
    <lineage>
        <taxon>Eukaryota</taxon>
        <taxon>Metazoa</taxon>
        <taxon>Chordata</taxon>
        <taxon>Craniata</taxon>
        <taxon>Vertebrata</taxon>
        <taxon>Euteleostomi</taxon>
        <taxon>Actinopterygii</taxon>
        <taxon>Neopterygii</taxon>
        <taxon>Teleostei</taxon>
        <taxon>Ostariophysi</taxon>
        <taxon>Cypriniformes</taxon>
        <taxon>Danionidae</taxon>
        <taxon>Danioninae</taxon>
        <taxon>Danionella</taxon>
    </lineage>
</organism>